<dbReference type="PATRIC" id="fig|45065.4.peg.651"/>
<dbReference type="STRING" id="45065.Lgee_0612"/>
<organism evidence="2 3">
    <name type="scientific">Legionella geestiana</name>
    <dbReference type="NCBI Taxonomy" id="45065"/>
    <lineage>
        <taxon>Bacteria</taxon>
        <taxon>Pseudomonadati</taxon>
        <taxon>Pseudomonadota</taxon>
        <taxon>Gammaproteobacteria</taxon>
        <taxon>Legionellales</taxon>
        <taxon>Legionellaceae</taxon>
        <taxon>Legionella</taxon>
    </lineage>
</organism>
<dbReference type="Proteomes" id="UP000054785">
    <property type="component" value="Unassembled WGS sequence"/>
</dbReference>
<sequence>MPSNANGFFEGSGEKTSASRPWSPTIERLKRPPVDCDGLGIAINPPRQKPSLSEVLAPAVTTTQGVEVDARHAPDRSPALNAAMT</sequence>
<accession>A0A0W0U5J8</accession>
<reference evidence="2 3" key="1">
    <citation type="submission" date="2015-11" db="EMBL/GenBank/DDBJ databases">
        <title>Genomic analysis of 38 Legionella species identifies large and diverse effector repertoires.</title>
        <authorList>
            <person name="Burstein D."/>
            <person name="Amaro F."/>
            <person name="Zusman T."/>
            <person name="Lifshitz Z."/>
            <person name="Cohen O."/>
            <person name="Gilbert J.A."/>
            <person name="Pupko T."/>
            <person name="Shuman H.A."/>
            <person name="Segal G."/>
        </authorList>
    </citation>
    <scope>NUCLEOTIDE SEQUENCE [LARGE SCALE GENOMIC DNA]</scope>
    <source>
        <strain evidence="2 3">ATCC 49504</strain>
    </source>
</reference>
<name>A0A0W0U5J8_9GAMM</name>
<evidence type="ECO:0000313" key="2">
    <source>
        <dbReference type="EMBL" id="KTD02877.1"/>
    </source>
</evidence>
<feature type="region of interest" description="Disordered" evidence="1">
    <location>
        <begin position="66"/>
        <end position="85"/>
    </location>
</feature>
<proteinExistence type="predicted"/>
<evidence type="ECO:0000313" key="3">
    <source>
        <dbReference type="Proteomes" id="UP000054785"/>
    </source>
</evidence>
<dbReference type="EMBL" id="LNYC01000017">
    <property type="protein sequence ID" value="KTD02877.1"/>
    <property type="molecule type" value="Genomic_DNA"/>
</dbReference>
<feature type="region of interest" description="Disordered" evidence="1">
    <location>
        <begin position="1"/>
        <end position="33"/>
    </location>
</feature>
<dbReference type="AlphaFoldDB" id="A0A0W0U5J8"/>
<protein>
    <submittedName>
        <fullName evidence="2">Uncharacterized protein</fullName>
    </submittedName>
</protein>
<gene>
    <name evidence="2" type="ORF">Lgee_0612</name>
</gene>
<dbReference type="RefSeq" id="WP_028387044.1">
    <property type="nucleotide sequence ID" value="NZ_CAAAHN010000001.1"/>
</dbReference>
<comment type="caution">
    <text evidence="2">The sequence shown here is derived from an EMBL/GenBank/DDBJ whole genome shotgun (WGS) entry which is preliminary data.</text>
</comment>
<keyword evidence="3" id="KW-1185">Reference proteome</keyword>
<evidence type="ECO:0000256" key="1">
    <source>
        <dbReference type="SAM" id="MobiDB-lite"/>
    </source>
</evidence>